<dbReference type="Pfam" id="PF14016">
    <property type="entry name" value="DUF4232"/>
    <property type="match status" value="1"/>
</dbReference>
<evidence type="ECO:0000313" key="4">
    <source>
        <dbReference type="EMBL" id="GAA0444491.1"/>
    </source>
</evidence>
<evidence type="ECO:0000259" key="3">
    <source>
        <dbReference type="Pfam" id="PF14016"/>
    </source>
</evidence>
<feature type="domain" description="DUF4232" evidence="3">
    <location>
        <begin position="76"/>
        <end position="198"/>
    </location>
</feature>
<accession>A0ABN0ZE59</accession>
<comment type="caution">
    <text evidence="4">The sequence shown here is derived from an EMBL/GenBank/DDBJ whole genome shotgun (WGS) entry which is preliminary data.</text>
</comment>
<reference evidence="4 5" key="1">
    <citation type="journal article" date="2019" name="Int. J. Syst. Evol. Microbiol.">
        <title>The Global Catalogue of Microorganisms (GCM) 10K type strain sequencing project: providing services to taxonomists for standard genome sequencing and annotation.</title>
        <authorList>
            <consortium name="The Broad Institute Genomics Platform"/>
            <consortium name="The Broad Institute Genome Sequencing Center for Infectious Disease"/>
            <person name="Wu L."/>
            <person name="Ma J."/>
        </authorList>
    </citation>
    <scope>NUCLEOTIDE SEQUENCE [LARGE SCALE GENOMIC DNA]</scope>
    <source>
        <strain evidence="4 5">JCM 4805</strain>
    </source>
</reference>
<name>A0ABN0ZE59_9ACTN</name>
<keyword evidence="5" id="KW-1185">Reference proteome</keyword>
<protein>
    <submittedName>
        <fullName evidence="4">DUF4232 domain-containing protein</fullName>
    </submittedName>
</protein>
<feature type="region of interest" description="Disordered" evidence="1">
    <location>
        <begin position="23"/>
        <end position="83"/>
    </location>
</feature>
<dbReference type="PROSITE" id="PS51257">
    <property type="entry name" value="PROKAR_LIPOPROTEIN"/>
    <property type="match status" value="1"/>
</dbReference>
<organism evidence="4 5">
    <name type="scientific">Streptomyces olivaceiscleroticus</name>
    <dbReference type="NCBI Taxonomy" id="68245"/>
    <lineage>
        <taxon>Bacteria</taxon>
        <taxon>Bacillati</taxon>
        <taxon>Actinomycetota</taxon>
        <taxon>Actinomycetes</taxon>
        <taxon>Kitasatosporales</taxon>
        <taxon>Streptomycetaceae</taxon>
        <taxon>Streptomyces</taxon>
    </lineage>
</organism>
<feature type="signal peptide" evidence="2">
    <location>
        <begin position="1"/>
        <end position="23"/>
    </location>
</feature>
<dbReference type="EMBL" id="BAAABY010000004">
    <property type="protein sequence ID" value="GAA0444491.1"/>
    <property type="molecule type" value="Genomic_DNA"/>
</dbReference>
<feature type="chain" id="PRO_5046451819" evidence="2">
    <location>
        <begin position="24"/>
        <end position="202"/>
    </location>
</feature>
<evidence type="ECO:0000313" key="5">
    <source>
        <dbReference type="Proteomes" id="UP001500909"/>
    </source>
</evidence>
<evidence type="ECO:0000256" key="1">
    <source>
        <dbReference type="SAM" id="MobiDB-lite"/>
    </source>
</evidence>
<proteinExistence type="predicted"/>
<dbReference type="InterPro" id="IPR025326">
    <property type="entry name" value="DUF4232"/>
</dbReference>
<sequence length="202" mass="19540">MRAPKLSLLAVVVAAGLSLTACQGEDSTSASGSSDSSSAQGSGGSSAPADDNSTGAQSGSSSGGSDGGSASGSGSCKTSQLDFSTSHGMSEGIMLINLKNTGSAACTLQGFPGADLKGKDGTVSATRSKIGPTKVGVAPGEETRFTLHHPMNDSGGSGVTYTSLIVTPPGETHSHTLPVSINVPVSDGPSSAITVDPVGAGK</sequence>
<dbReference type="Proteomes" id="UP001500909">
    <property type="component" value="Unassembled WGS sequence"/>
</dbReference>
<feature type="compositionally biased region" description="Gly residues" evidence="1">
    <location>
        <begin position="61"/>
        <end position="71"/>
    </location>
</feature>
<evidence type="ECO:0000256" key="2">
    <source>
        <dbReference type="SAM" id="SignalP"/>
    </source>
</evidence>
<gene>
    <name evidence="4" type="ORF">GCM10010361_05470</name>
</gene>
<feature type="compositionally biased region" description="Low complexity" evidence="1">
    <location>
        <begin position="26"/>
        <end position="60"/>
    </location>
</feature>
<keyword evidence="2" id="KW-0732">Signal</keyword>
<dbReference type="RefSeq" id="WP_346092656.1">
    <property type="nucleotide sequence ID" value="NZ_BAAABY010000004.1"/>
</dbReference>